<proteinExistence type="predicted"/>
<dbReference type="EMBL" id="JAATEP010000004">
    <property type="protein sequence ID" value="NJP89429.1"/>
    <property type="molecule type" value="Genomic_DNA"/>
</dbReference>
<name>A0ABX1AZG3_9ACTN</name>
<evidence type="ECO:0000313" key="3">
    <source>
        <dbReference type="Proteomes" id="UP000696294"/>
    </source>
</evidence>
<sequence length="92" mass="8994">MHRGVREGAGARPGKARAIAGSRPARLTGRSVSKEPAGRVTGGAGAGGRVVPVPVTLGERSAHPRVVALPGRPAGPTVVAVVGPGAAKVARP</sequence>
<reference evidence="2 3" key="1">
    <citation type="submission" date="2020-03" db="EMBL/GenBank/DDBJ databases">
        <title>WGS of actinomycetes isolated from Thailand.</title>
        <authorList>
            <person name="Thawai C."/>
        </authorList>
    </citation>
    <scope>NUCLEOTIDE SEQUENCE [LARGE SCALE GENOMIC DNA]</scope>
    <source>
        <strain evidence="2 3">FMUSA5-5</strain>
    </source>
</reference>
<evidence type="ECO:0000256" key="1">
    <source>
        <dbReference type="SAM" id="MobiDB-lite"/>
    </source>
</evidence>
<dbReference type="RefSeq" id="WP_168008353.1">
    <property type="nucleotide sequence ID" value="NZ_JAATEP010000004.1"/>
</dbReference>
<feature type="region of interest" description="Disordered" evidence="1">
    <location>
        <begin position="1"/>
        <end position="51"/>
    </location>
</feature>
<comment type="caution">
    <text evidence="2">The sequence shown here is derived from an EMBL/GenBank/DDBJ whole genome shotgun (WGS) entry which is preliminary data.</text>
</comment>
<protein>
    <submittedName>
        <fullName evidence="2">Uncharacterized protein</fullName>
    </submittedName>
</protein>
<dbReference type="Proteomes" id="UP000696294">
    <property type="component" value="Unassembled WGS sequence"/>
</dbReference>
<evidence type="ECO:0000313" key="2">
    <source>
        <dbReference type="EMBL" id="NJP89429.1"/>
    </source>
</evidence>
<accession>A0ABX1AZG3</accession>
<gene>
    <name evidence="2" type="ORF">HCN51_08220</name>
</gene>
<keyword evidence="3" id="KW-1185">Reference proteome</keyword>
<organism evidence="2 3">
    <name type="scientific">Nonomuraea composti</name>
    <dbReference type="NCBI Taxonomy" id="2720023"/>
    <lineage>
        <taxon>Bacteria</taxon>
        <taxon>Bacillati</taxon>
        <taxon>Actinomycetota</taxon>
        <taxon>Actinomycetes</taxon>
        <taxon>Streptosporangiales</taxon>
        <taxon>Streptosporangiaceae</taxon>
        <taxon>Nonomuraea</taxon>
    </lineage>
</organism>